<evidence type="ECO:0000313" key="2">
    <source>
        <dbReference type="WBParaSite" id="SPAL_0001157700.1"/>
    </source>
</evidence>
<keyword evidence="1" id="KW-1185">Reference proteome</keyword>
<accession>A0A0N5C0P9</accession>
<dbReference type="GO" id="GO:0016020">
    <property type="term" value="C:membrane"/>
    <property type="evidence" value="ECO:0007669"/>
    <property type="project" value="InterPro"/>
</dbReference>
<dbReference type="GO" id="GO:0047756">
    <property type="term" value="F:chondroitin 4-sulfotransferase activity"/>
    <property type="evidence" value="ECO:0007669"/>
    <property type="project" value="InterPro"/>
</dbReference>
<dbReference type="PANTHER" id="PTHR22900">
    <property type="entry name" value="PROTEIN CBG14245-RELATED"/>
    <property type="match status" value="1"/>
</dbReference>
<evidence type="ECO:0000313" key="1">
    <source>
        <dbReference type="Proteomes" id="UP000046392"/>
    </source>
</evidence>
<proteinExistence type="predicted"/>
<dbReference type="InterPro" id="IPR007669">
    <property type="entry name" value="Chst-1-like"/>
</dbReference>
<protein>
    <submittedName>
        <fullName evidence="2">Sulfotransfer_1 domain-containing protein</fullName>
    </submittedName>
</protein>
<dbReference type="GO" id="GO:0050650">
    <property type="term" value="P:chondroitin sulfate proteoglycan biosynthetic process"/>
    <property type="evidence" value="ECO:0007669"/>
    <property type="project" value="InterPro"/>
</dbReference>
<dbReference type="PANTHER" id="PTHR22900:SF5">
    <property type="entry name" value="PROTEIN CBG14245"/>
    <property type="match status" value="1"/>
</dbReference>
<reference evidence="2" key="1">
    <citation type="submission" date="2017-02" db="UniProtKB">
        <authorList>
            <consortium name="WormBaseParasite"/>
        </authorList>
    </citation>
    <scope>IDENTIFICATION</scope>
</reference>
<dbReference type="GO" id="GO:1902884">
    <property type="term" value="P:positive regulation of response to oxidative stress"/>
    <property type="evidence" value="ECO:0007669"/>
    <property type="project" value="InterPro"/>
</dbReference>
<dbReference type="InterPro" id="IPR005331">
    <property type="entry name" value="Sulfotransferase"/>
</dbReference>
<name>A0A0N5C0P9_STREA</name>
<dbReference type="AlphaFoldDB" id="A0A0N5C0P9"/>
<dbReference type="Proteomes" id="UP000046392">
    <property type="component" value="Unplaced"/>
</dbReference>
<dbReference type="WBParaSite" id="SPAL_0001157700.1">
    <property type="protein sequence ID" value="SPAL_0001157700.1"/>
    <property type="gene ID" value="SPAL_0001157700"/>
</dbReference>
<dbReference type="Pfam" id="PF03567">
    <property type="entry name" value="Sulfotransfer_2"/>
    <property type="match status" value="1"/>
</dbReference>
<sequence length="320" mass="38437">MKFLDYFVYIFFVYIVYCIHDKVNEKSDIMKFKRLCKSISITKNNEFCIPPYIDYEFKYRIVKKYNLTFCQMDKNLSSTIRMVLGSLILNNGTYSNVTISDESWFKYYYYMKNLRRKKLKNVVAEFFNTNKTELFLKNNKLLAIVRDPIERFISSFTSKCVVEKPWKIHPGNCLKCSDNVTCVINNLYKKLKEISLDQSKLKYHDYYTQHFVPQTWNCEFSKYQKYYKILFYEDSSEGLKKFYESLLKILKKIGVSEKILMILKKSITTKRSFNATHDKEVRKNIKNIIYSNPILLRKLVKMYLNDYVKLNISFPEKLPI</sequence>
<organism evidence="1 2">
    <name type="scientific">Strongyloides papillosus</name>
    <name type="common">Intestinal threadworm</name>
    <dbReference type="NCBI Taxonomy" id="174720"/>
    <lineage>
        <taxon>Eukaryota</taxon>
        <taxon>Metazoa</taxon>
        <taxon>Ecdysozoa</taxon>
        <taxon>Nematoda</taxon>
        <taxon>Chromadorea</taxon>
        <taxon>Rhabditida</taxon>
        <taxon>Tylenchina</taxon>
        <taxon>Panagrolaimomorpha</taxon>
        <taxon>Strongyloidoidea</taxon>
        <taxon>Strongyloididae</taxon>
        <taxon>Strongyloides</taxon>
    </lineage>
</organism>